<dbReference type="AlphaFoldDB" id="A0A7W6DSU0"/>
<dbReference type="PANTHER" id="PTHR45138">
    <property type="entry name" value="REGULATORY COMPONENTS OF SENSORY TRANSDUCTION SYSTEM"/>
    <property type="match status" value="1"/>
</dbReference>
<dbReference type="EC" id="2.7.7.65" evidence="1"/>
<dbReference type="PROSITE" id="PS50887">
    <property type="entry name" value="GGDEF"/>
    <property type="match status" value="1"/>
</dbReference>
<dbReference type="PANTHER" id="PTHR45138:SF9">
    <property type="entry name" value="DIGUANYLATE CYCLASE DGCM-RELATED"/>
    <property type="match status" value="1"/>
</dbReference>
<protein>
    <recommendedName>
        <fullName evidence="1">diguanylate cyclase</fullName>
        <ecNumber evidence="1">2.7.7.65</ecNumber>
    </recommendedName>
</protein>
<evidence type="ECO:0000256" key="1">
    <source>
        <dbReference type="ARBA" id="ARBA00012528"/>
    </source>
</evidence>
<dbReference type="Gene3D" id="3.30.70.270">
    <property type="match status" value="1"/>
</dbReference>
<evidence type="ECO:0000259" key="6">
    <source>
        <dbReference type="PROSITE" id="PS50887"/>
    </source>
</evidence>
<dbReference type="InterPro" id="IPR029787">
    <property type="entry name" value="Nucleotide_cyclase"/>
</dbReference>
<dbReference type="InterPro" id="IPR011006">
    <property type="entry name" value="CheY-like_superfamily"/>
</dbReference>
<evidence type="ECO:0000259" key="5">
    <source>
        <dbReference type="PROSITE" id="PS50110"/>
    </source>
</evidence>
<proteinExistence type="predicted"/>
<dbReference type="EMBL" id="JACIEJ010000008">
    <property type="protein sequence ID" value="MBB3987071.1"/>
    <property type="molecule type" value="Genomic_DNA"/>
</dbReference>
<evidence type="ECO:0000313" key="7">
    <source>
        <dbReference type="EMBL" id="MBB3987071.1"/>
    </source>
</evidence>
<keyword evidence="7" id="KW-0808">Transferase</keyword>
<feature type="domain" description="Response regulatory" evidence="5">
    <location>
        <begin position="4"/>
        <end position="123"/>
    </location>
</feature>
<keyword evidence="8" id="KW-1185">Reference proteome</keyword>
<dbReference type="RefSeq" id="WP_183967915.1">
    <property type="nucleotide sequence ID" value="NZ_BAABBZ010000019.1"/>
</dbReference>
<evidence type="ECO:0000256" key="2">
    <source>
        <dbReference type="ARBA" id="ARBA00034247"/>
    </source>
</evidence>
<dbReference type="CDD" id="cd01949">
    <property type="entry name" value="GGDEF"/>
    <property type="match status" value="1"/>
</dbReference>
<dbReference type="GO" id="GO:0052621">
    <property type="term" value="F:diguanylate cyclase activity"/>
    <property type="evidence" value="ECO:0007669"/>
    <property type="project" value="UniProtKB-EC"/>
</dbReference>
<dbReference type="NCBIfam" id="TIGR00254">
    <property type="entry name" value="GGDEF"/>
    <property type="match status" value="1"/>
</dbReference>
<dbReference type="SMART" id="SM00448">
    <property type="entry name" value="REC"/>
    <property type="match status" value="1"/>
</dbReference>
<comment type="caution">
    <text evidence="7">The sequence shown here is derived from an EMBL/GenBank/DDBJ whole genome shotgun (WGS) entry which is preliminary data.</text>
</comment>
<dbReference type="GO" id="GO:0000160">
    <property type="term" value="P:phosphorelay signal transduction system"/>
    <property type="evidence" value="ECO:0007669"/>
    <property type="project" value="InterPro"/>
</dbReference>
<gene>
    <name evidence="7" type="ORF">GGQ68_003415</name>
</gene>
<dbReference type="InterPro" id="IPR043128">
    <property type="entry name" value="Rev_trsase/Diguanyl_cyclase"/>
</dbReference>
<comment type="catalytic activity">
    <reaction evidence="2">
        <text>2 GTP = 3',3'-c-di-GMP + 2 diphosphate</text>
        <dbReference type="Rhea" id="RHEA:24898"/>
        <dbReference type="ChEBI" id="CHEBI:33019"/>
        <dbReference type="ChEBI" id="CHEBI:37565"/>
        <dbReference type="ChEBI" id="CHEBI:58805"/>
        <dbReference type="EC" id="2.7.7.65"/>
    </reaction>
</comment>
<dbReference type="Pfam" id="PF00990">
    <property type="entry name" value="GGDEF"/>
    <property type="match status" value="1"/>
</dbReference>
<evidence type="ECO:0000256" key="4">
    <source>
        <dbReference type="SAM" id="MobiDB-lite"/>
    </source>
</evidence>
<dbReference type="InterPro" id="IPR000160">
    <property type="entry name" value="GGDEF_dom"/>
</dbReference>
<feature type="region of interest" description="Disordered" evidence="4">
    <location>
        <begin position="463"/>
        <end position="493"/>
    </location>
</feature>
<keyword evidence="7" id="KW-0548">Nucleotidyltransferase</keyword>
<accession>A0A7W6DSU0</accession>
<dbReference type="Gene3D" id="3.40.50.2300">
    <property type="match status" value="1"/>
</dbReference>
<comment type="caution">
    <text evidence="3">Lacks conserved residue(s) required for the propagation of feature annotation.</text>
</comment>
<evidence type="ECO:0000256" key="3">
    <source>
        <dbReference type="PROSITE-ProRule" id="PRU00169"/>
    </source>
</evidence>
<dbReference type="InterPro" id="IPR050469">
    <property type="entry name" value="Diguanylate_Cyclase"/>
</dbReference>
<evidence type="ECO:0000313" key="8">
    <source>
        <dbReference type="Proteomes" id="UP000541426"/>
    </source>
</evidence>
<dbReference type="SUPFAM" id="SSF55073">
    <property type="entry name" value="Nucleotide cyclase"/>
    <property type="match status" value="1"/>
</dbReference>
<organism evidence="7 8">
    <name type="scientific">Sagittula marina</name>
    <dbReference type="NCBI Taxonomy" id="943940"/>
    <lineage>
        <taxon>Bacteria</taxon>
        <taxon>Pseudomonadati</taxon>
        <taxon>Pseudomonadota</taxon>
        <taxon>Alphaproteobacteria</taxon>
        <taxon>Rhodobacterales</taxon>
        <taxon>Roseobacteraceae</taxon>
        <taxon>Sagittula</taxon>
    </lineage>
</organism>
<feature type="domain" description="GGDEF" evidence="6">
    <location>
        <begin position="323"/>
        <end position="457"/>
    </location>
</feature>
<dbReference type="SMART" id="SM00267">
    <property type="entry name" value="GGDEF"/>
    <property type="match status" value="1"/>
</dbReference>
<dbReference type="PROSITE" id="PS50110">
    <property type="entry name" value="RESPONSE_REGULATORY"/>
    <property type="match status" value="1"/>
</dbReference>
<dbReference type="Proteomes" id="UP000541426">
    <property type="component" value="Unassembled WGS sequence"/>
</dbReference>
<dbReference type="Pfam" id="PF00072">
    <property type="entry name" value="Response_reg"/>
    <property type="match status" value="1"/>
</dbReference>
<name>A0A7W6DSU0_9RHOB</name>
<dbReference type="SUPFAM" id="SSF52172">
    <property type="entry name" value="CheY-like"/>
    <property type="match status" value="2"/>
</dbReference>
<reference evidence="7 8" key="1">
    <citation type="submission" date="2020-08" db="EMBL/GenBank/DDBJ databases">
        <title>Genomic Encyclopedia of Type Strains, Phase IV (KMG-IV): sequencing the most valuable type-strain genomes for metagenomic binning, comparative biology and taxonomic classification.</title>
        <authorList>
            <person name="Goeker M."/>
        </authorList>
    </citation>
    <scope>NUCLEOTIDE SEQUENCE [LARGE SCALE GENOMIC DNA]</scope>
    <source>
        <strain evidence="7 8">DSM 102235</strain>
    </source>
</reference>
<dbReference type="FunFam" id="3.30.70.270:FF:000001">
    <property type="entry name" value="Diguanylate cyclase domain protein"/>
    <property type="match status" value="1"/>
</dbReference>
<sequence>MTSRILVVDAVPTNRIILRVKLSAAYYDVVQASSGTAALDMMRTSAPDLVITASELPDMSGRDLCAAVYEKSARRRGPATPVIITHNANDKAERMASLAAGADDLLERPIDDLVMLARLRSLLRARDAEAELRLRDDTRRALGLEEQAAEFATPGRIRIISTGHQPEMSTLVHQLQQRTEHRIELVGTDDPLKTAARAPDVVVVAEAPGTEGTGLSLLPQLRANRSTRHCALIYVAQSNQRREAATALDLGANDLMVNGFDVEELSIRLKKQITRKRTNDRLRANMRDGLRAAVIDPLTGLYNRRYALPYATRLAERTAVSRKPYAILLADLDHFKHINDDYGHSAGDVVLATVARRIKDNLRAGDLTARWGGEEFLVAMPDTNRQIAQRTAERVTALISETPITLPDGRNILVTLSVGVAIGYGADDLPEELIARADNALYAAKHQGRNTVVMADTVTALPPREAPKAEYGPMDDLPQTGTYGPALPKLRHS</sequence>
<dbReference type="InterPro" id="IPR001789">
    <property type="entry name" value="Sig_transdc_resp-reg_receiver"/>
</dbReference>